<feature type="transmembrane region" description="Helical" evidence="6">
    <location>
        <begin position="179"/>
        <end position="199"/>
    </location>
</feature>
<evidence type="ECO:0000256" key="5">
    <source>
        <dbReference type="ARBA" id="ARBA00023136"/>
    </source>
</evidence>
<evidence type="ECO:0000256" key="6">
    <source>
        <dbReference type="SAM" id="Phobius"/>
    </source>
</evidence>
<feature type="domain" description="EamA" evidence="7">
    <location>
        <begin position="150"/>
        <end position="285"/>
    </location>
</feature>
<accession>C0QHS7</accession>
<evidence type="ECO:0000256" key="1">
    <source>
        <dbReference type="ARBA" id="ARBA00004141"/>
    </source>
</evidence>
<feature type="transmembrane region" description="Helical" evidence="6">
    <location>
        <begin position="63"/>
        <end position="87"/>
    </location>
</feature>
<dbReference type="InterPro" id="IPR000620">
    <property type="entry name" value="EamA_dom"/>
</dbReference>
<dbReference type="PANTHER" id="PTHR32322:SF2">
    <property type="entry name" value="EAMA DOMAIN-CONTAINING PROTEIN"/>
    <property type="match status" value="1"/>
</dbReference>
<feature type="transmembrane region" description="Helical" evidence="6">
    <location>
        <begin position="269"/>
        <end position="291"/>
    </location>
</feature>
<protein>
    <recommendedName>
        <fullName evidence="7">EamA domain-containing protein</fullName>
    </recommendedName>
</protein>
<reference evidence="8 9" key="1">
    <citation type="journal article" date="2009" name="Environ. Microbiol.">
        <title>Genome sequence of Desulfobacterium autotrophicum HRM2, a marine sulfate reducer oxidizing organic carbon completely to carbon dioxide.</title>
        <authorList>
            <person name="Strittmatter A.W."/>
            <person name="Liesegang H."/>
            <person name="Rabus R."/>
            <person name="Decker I."/>
            <person name="Amann J."/>
            <person name="Andres S."/>
            <person name="Henne A."/>
            <person name="Fricke W.F."/>
            <person name="Martinez-Arias R."/>
            <person name="Bartels D."/>
            <person name="Goesmann A."/>
            <person name="Krause L."/>
            <person name="Puehler A."/>
            <person name="Klenk H.P."/>
            <person name="Richter M."/>
            <person name="Schuler M."/>
            <person name="Gloeckner F.O."/>
            <person name="Meyerdierks A."/>
            <person name="Gottschalk G."/>
            <person name="Amann R."/>
        </authorList>
    </citation>
    <scope>NUCLEOTIDE SEQUENCE [LARGE SCALE GENOMIC DNA]</scope>
    <source>
        <strain evidence="9">ATCC 43914 / DSM 3382 / HRM2</strain>
    </source>
</reference>
<dbReference type="KEGG" id="dat:HRM2_05210"/>
<dbReference type="Pfam" id="PF00892">
    <property type="entry name" value="EamA"/>
    <property type="match status" value="2"/>
</dbReference>
<keyword evidence="3 6" id="KW-0812">Transmembrane</keyword>
<feature type="transmembrane region" description="Helical" evidence="6">
    <location>
        <begin position="34"/>
        <end position="51"/>
    </location>
</feature>
<evidence type="ECO:0000256" key="3">
    <source>
        <dbReference type="ARBA" id="ARBA00022692"/>
    </source>
</evidence>
<gene>
    <name evidence="8" type="ordered locus">HRM2_05210</name>
</gene>
<dbReference type="AlphaFoldDB" id="C0QHS7"/>
<feature type="transmembrane region" description="Helical" evidence="6">
    <location>
        <begin position="244"/>
        <end position="263"/>
    </location>
</feature>
<feature type="transmembrane region" description="Helical" evidence="6">
    <location>
        <begin position="124"/>
        <end position="141"/>
    </location>
</feature>
<sequence length="299" mass="32125">MTYLKLLLTAIFWGGTFIAGKFLAGDVNPLDAAFVRFAIASIFLLVITRKLEGRLPRIQAKLILPLILLGATGVFAYNILFFSAFHHINAGKAALIIATNPILISLLSALLFKERLDLIKGAGIIMSVTGAMVVISNGHLTDLVSYEIGRGELLIYGCVASWVAYSLIGKSVMGSLSPLASVCYSSVIGTVFLGIVSIFKGDLTTMGAWSIIDWFSLFYLGFFGTVLGFLWYYEGIREIGPMKASVFINFVPISAILFAWLILGEPVTASLLVGAALVVSGVYSTNASGIIKRYLTAKG</sequence>
<keyword evidence="9" id="KW-1185">Reference proteome</keyword>
<organism evidence="8 9">
    <name type="scientific">Desulforapulum autotrophicum (strain ATCC 43914 / DSM 3382 / VKM B-1955 / HRM2)</name>
    <name type="common">Desulfobacterium autotrophicum</name>
    <dbReference type="NCBI Taxonomy" id="177437"/>
    <lineage>
        <taxon>Bacteria</taxon>
        <taxon>Pseudomonadati</taxon>
        <taxon>Thermodesulfobacteriota</taxon>
        <taxon>Desulfobacteria</taxon>
        <taxon>Desulfobacterales</taxon>
        <taxon>Desulfobacteraceae</taxon>
        <taxon>Desulforapulum</taxon>
    </lineage>
</organism>
<dbReference type="SUPFAM" id="SSF103481">
    <property type="entry name" value="Multidrug resistance efflux transporter EmrE"/>
    <property type="match status" value="2"/>
</dbReference>
<feature type="domain" description="EamA" evidence="7">
    <location>
        <begin position="3"/>
        <end position="135"/>
    </location>
</feature>
<dbReference type="HOGENOM" id="CLU_033863_4_2_7"/>
<evidence type="ECO:0000256" key="2">
    <source>
        <dbReference type="ARBA" id="ARBA00007362"/>
    </source>
</evidence>
<proteinExistence type="inferred from homology"/>
<dbReference type="eggNOG" id="COG0697">
    <property type="taxonomic scope" value="Bacteria"/>
</dbReference>
<evidence type="ECO:0000313" key="8">
    <source>
        <dbReference type="EMBL" id="ACN13635.1"/>
    </source>
</evidence>
<dbReference type="Proteomes" id="UP000000442">
    <property type="component" value="Chromosome"/>
</dbReference>
<dbReference type="OrthoDB" id="5186724at2"/>
<feature type="transmembrane region" description="Helical" evidence="6">
    <location>
        <begin position="153"/>
        <end position="172"/>
    </location>
</feature>
<comment type="similarity">
    <text evidence="2">Belongs to the EamA transporter family.</text>
</comment>
<feature type="transmembrane region" description="Helical" evidence="6">
    <location>
        <begin position="93"/>
        <end position="112"/>
    </location>
</feature>
<evidence type="ECO:0000259" key="7">
    <source>
        <dbReference type="Pfam" id="PF00892"/>
    </source>
</evidence>
<keyword evidence="5 6" id="KW-0472">Membrane</keyword>
<comment type="subcellular location">
    <subcellularLocation>
        <location evidence="1">Membrane</location>
        <topology evidence="1">Multi-pass membrane protein</topology>
    </subcellularLocation>
</comment>
<dbReference type="InterPro" id="IPR037185">
    <property type="entry name" value="EmrE-like"/>
</dbReference>
<keyword evidence="4 6" id="KW-1133">Transmembrane helix</keyword>
<dbReference type="Gene3D" id="1.10.3730.20">
    <property type="match status" value="1"/>
</dbReference>
<dbReference type="InterPro" id="IPR050638">
    <property type="entry name" value="AA-Vitamin_Transporters"/>
</dbReference>
<dbReference type="GO" id="GO:0016020">
    <property type="term" value="C:membrane"/>
    <property type="evidence" value="ECO:0007669"/>
    <property type="project" value="UniProtKB-SubCell"/>
</dbReference>
<name>C0QHS7_DESAH</name>
<evidence type="ECO:0000313" key="9">
    <source>
        <dbReference type="Proteomes" id="UP000000442"/>
    </source>
</evidence>
<dbReference type="RefSeq" id="WP_012662884.1">
    <property type="nucleotide sequence ID" value="NC_012108.1"/>
</dbReference>
<dbReference type="PANTHER" id="PTHR32322">
    <property type="entry name" value="INNER MEMBRANE TRANSPORTER"/>
    <property type="match status" value="1"/>
</dbReference>
<feature type="transmembrane region" description="Helical" evidence="6">
    <location>
        <begin position="211"/>
        <end position="232"/>
    </location>
</feature>
<evidence type="ECO:0000256" key="4">
    <source>
        <dbReference type="ARBA" id="ARBA00022989"/>
    </source>
</evidence>
<dbReference type="EMBL" id="CP001087">
    <property type="protein sequence ID" value="ACN13635.1"/>
    <property type="molecule type" value="Genomic_DNA"/>
</dbReference>